<evidence type="ECO:0000256" key="1">
    <source>
        <dbReference type="ARBA" id="ARBA00004141"/>
    </source>
</evidence>
<comment type="subcellular location">
    <subcellularLocation>
        <location evidence="1">Membrane</location>
        <topology evidence="1">Multi-pass membrane protein</topology>
    </subcellularLocation>
</comment>
<organism evidence="7 8">
    <name type="scientific">Dolichospermum compactum NIES-806</name>
    <dbReference type="NCBI Taxonomy" id="1973481"/>
    <lineage>
        <taxon>Bacteria</taxon>
        <taxon>Bacillati</taxon>
        <taxon>Cyanobacteriota</taxon>
        <taxon>Cyanophyceae</taxon>
        <taxon>Nostocales</taxon>
        <taxon>Aphanizomenonaceae</taxon>
        <taxon>Dolichospermum</taxon>
        <taxon>Dolichospermum compactum</taxon>
    </lineage>
</organism>
<gene>
    <name evidence="7" type="ORF">NIES806_45320</name>
</gene>
<dbReference type="CDD" id="cd15904">
    <property type="entry name" value="TSPO_MBR"/>
    <property type="match status" value="1"/>
</dbReference>
<feature type="transmembrane region" description="Helical" evidence="6">
    <location>
        <begin position="126"/>
        <end position="147"/>
    </location>
</feature>
<feature type="transmembrane region" description="Helical" evidence="6">
    <location>
        <begin position="153"/>
        <end position="172"/>
    </location>
</feature>
<dbReference type="InterPro" id="IPR038330">
    <property type="entry name" value="TspO/MBR-related_sf"/>
</dbReference>
<evidence type="ECO:0000256" key="6">
    <source>
        <dbReference type="SAM" id="Phobius"/>
    </source>
</evidence>
<feature type="transmembrane region" description="Helical" evidence="6">
    <location>
        <begin position="77"/>
        <end position="96"/>
    </location>
</feature>
<dbReference type="InterPro" id="IPR004307">
    <property type="entry name" value="TspO_MBR"/>
</dbReference>
<dbReference type="RefSeq" id="WP_096670783.1">
    <property type="nucleotide sequence ID" value="NZ_AP018316.1"/>
</dbReference>
<dbReference type="Proteomes" id="UP000218702">
    <property type="component" value="Chromosome"/>
</dbReference>
<dbReference type="Pfam" id="PF03073">
    <property type="entry name" value="TspO_MBR"/>
    <property type="match status" value="1"/>
</dbReference>
<name>A0A1Z4VAN8_9CYAN</name>
<keyword evidence="5 6" id="KW-0472">Membrane</keyword>
<sequence length="256" mass="28743">MNQSNNGGILEQFVNTVMGVKTGNQQQSLNTSAADTQEIDIKAVLVYKLGTILQIGVMILVLLGMEKLVILIDNNSFFPIWFSTLVTTLFFALLSIRSRIFSLLDNTRSRTTYDQVIRPKWSPPPLAFPIVWMIIAVLRVISSVLIWQEMNHQFLILPLILFVIHLALGDTWNTIFTVERRLGAAVPVVILGPWLSAIVVTAIYWQTVPLAGMILSFSCVWLTVAAVLVFRIWQLNGSEPLYPLKLAVVEKYTQNG</sequence>
<comment type="similarity">
    <text evidence="2">Belongs to the TspO/BZRP family.</text>
</comment>
<dbReference type="PANTHER" id="PTHR10057">
    <property type="entry name" value="PERIPHERAL-TYPE BENZODIAZEPINE RECEPTOR"/>
    <property type="match status" value="1"/>
</dbReference>
<proteinExistence type="inferred from homology"/>
<dbReference type="GO" id="GO:0016020">
    <property type="term" value="C:membrane"/>
    <property type="evidence" value="ECO:0007669"/>
    <property type="project" value="UniProtKB-SubCell"/>
</dbReference>
<dbReference type="Gene3D" id="1.20.1260.100">
    <property type="entry name" value="TspO/MBR protein"/>
    <property type="match status" value="1"/>
</dbReference>
<reference evidence="7 8" key="1">
    <citation type="submission" date="2017-06" db="EMBL/GenBank/DDBJ databases">
        <title>Genome sequencing of cyanobaciteial culture collection at National Institute for Environmental Studies (NIES).</title>
        <authorList>
            <person name="Hirose Y."/>
            <person name="Shimura Y."/>
            <person name="Fujisawa T."/>
            <person name="Nakamura Y."/>
            <person name="Kawachi M."/>
        </authorList>
    </citation>
    <scope>NUCLEOTIDE SEQUENCE [LARGE SCALE GENOMIC DNA]</scope>
    <source>
        <strain evidence="7 8">NIES-806</strain>
    </source>
</reference>
<evidence type="ECO:0000256" key="2">
    <source>
        <dbReference type="ARBA" id="ARBA00007524"/>
    </source>
</evidence>
<dbReference type="EMBL" id="AP018316">
    <property type="protein sequence ID" value="BAZ88295.1"/>
    <property type="molecule type" value="Genomic_DNA"/>
</dbReference>
<dbReference type="PANTHER" id="PTHR10057:SF0">
    <property type="entry name" value="TRANSLOCATOR PROTEIN"/>
    <property type="match status" value="1"/>
</dbReference>
<evidence type="ECO:0000313" key="8">
    <source>
        <dbReference type="Proteomes" id="UP000218702"/>
    </source>
</evidence>
<dbReference type="KEGG" id="dcm:NIES806_45320"/>
<dbReference type="GO" id="GO:0033013">
    <property type="term" value="P:tetrapyrrole metabolic process"/>
    <property type="evidence" value="ECO:0007669"/>
    <property type="project" value="UniProtKB-ARBA"/>
</dbReference>
<feature type="transmembrane region" description="Helical" evidence="6">
    <location>
        <begin position="184"/>
        <end position="205"/>
    </location>
</feature>
<keyword evidence="3 6" id="KW-0812">Transmembrane</keyword>
<dbReference type="OrthoDB" id="529610at2"/>
<dbReference type="AlphaFoldDB" id="A0A1Z4VAN8"/>
<evidence type="ECO:0000256" key="5">
    <source>
        <dbReference type="ARBA" id="ARBA00023136"/>
    </source>
</evidence>
<evidence type="ECO:0000256" key="4">
    <source>
        <dbReference type="ARBA" id="ARBA00022989"/>
    </source>
</evidence>
<keyword evidence="4 6" id="KW-1133">Transmembrane helix</keyword>
<feature type="transmembrane region" description="Helical" evidence="6">
    <location>
        <begin position="45"/>
        <end position="65"/>
    </location>
</feature>
<protein>
    <submittedName>
        <fullName evidence="7">TspO and MBR related proteins</fullName>
    </submittedName>
</protein>
<accession>A0A1Z4VAN8</accession>
<evidence type="ECO:0000313" key="7">
    <source>
        <dbReference type="EMBL" id="BAZ88295.1"/>
    </source>
</evidence>
<keyword evidence="8" id="KW-1185">Reference proteome</keyword>
<feature type="transmembrane region" description="Helical" evidence="6">
    <location>
        <begin position="211"/>
        <end position="233"/>
    </location>
</feature>
<evidence type="ECO:0000256" key="3">
    <source>
        <dbReference type="ARBA" id="ARBA00022692"/>
    </source>
</evidence>